<sequence length="236" mass="25380">MEPSVDSKYAIHAACREGQSSTVESLLNANPKLASRRDEDDRLPLHWAVSYNRLPILSLLIQSPSFDVDAQDGSGWTPIMMAASLKDGDEVVDLLLRKGADVNKKNNNGQTALHFTASKANLDTAKKLVAAGASARVKDKRQQLALHRAAAVGSVPMMKLLLESKSPVNATDMDGMTALHHAVCEGHGDAALVLLKAGAEWDKRDRDGKTALDLAPDMSVRSFIVQSAEMEGIELA</sequence>
<proteinExistence type="predicted"/>
<gene>
    <name evidence="1" type="ORF">LTS18_014163</name>
</gene>
<accession>A0ACC3CVK5</accession>
<dbReference type="Proteomes" id="UP001186974">
    <property type="component" value="Unassembled WGS sequence"/>
</dbReference>
<dbReference type="EMBL" id="JAWDJW010010826">
    <property type="protein sequence ID" value="KAK3045263.1"/>
    <property type="molecule type" value="Genomic_DNA"/>
</dbReference>
<comment type="caution">
    <text evidence="1">The sequence shown here is derived from an EMBL/GenBank/DDBJ whole genome shotgun (WGS) entry which is preliminary data.</text>
</comment>
<keyword evidence="2" id="KW-1185">Reference proteome</keyword>
<organism evidence="1 2">
    <name type="scientific">Coniosporium uncinatum</name>
    <dbReference type="NCBI Taxonomy" id="93489"/>
    <lineage>
        <taxon>Eukaryota</taxon>
        <taxon>Fungi</taxon>
        <taxon>Dikarya</taxon>
        <taxon>Ascomycota</taxon>
        <taxon>Pezizomycotina</taxon>
        <taxon>Dothideomycetes</taxon>
        <taxon>Dothideomycetes incertae sedis</taxon>
        <taxon>Coniosporium</taxon>
    </lineage>
</organism>
<name>A0ACC3CVK5_9PEZI</name>
<reference evidence="1" key="1">
    <citation type="submission" date="2024-09" db="EMBL/GenBank/DDBJ databases">
        <title>Black Yeasts Isolated from many extreme environments.</title>
        <authorList>
            <person name="Coleine C."/>
            <person name="Stajich J.E."/>
            <person name="Selbmann L."/>
        </authorList>
    </citation>
    <scope>NUCLEOTIDE SEQUENCE</scope>
    <source>
        <strain evidence="1">CCFEE 5737</strain>
    </source>
</reference>
<evidence type="ECO:0000313" key="1">
    <source>
        <dbReference type="EMBL" id="KAK3045263.1"/>
    </source>
</evidence>
<protein>
    <submittedName>
        <fullName evidence="1">Uncharacterized protein</fullName>
    </submittedName>
</protein>
<evidence type="ECO:0000313" key="2">
    <source>
        <dbReference type="Proteomes" id="UP001186974"/>
    </source>
</evidence>